<reference evidence="1 2" key="1">
    <citation type="submission" date="2023-02" db="EMBL/GenBank/DDBJ databases">
        <title>LHISI_Scaffold_Assembly.</title>
        <authorList>
            <person name="Stuart O.P."/>
            <person name="Cleave R."/>
            <person name="Magrath M.J.L."/>
            <person name="Mikheyev A.S."/>
        </authorList>
    </citation>
    <scope>NUCLEOTIDE SEQUENCE [LARGE SCALE GENOMIC DNA]</scope>
    <source>
        <strain evidence="1">Daus_M_001</strain>
        <tissue evidence="1">Leg muscle</tissue>
    </source>
</reference>
<protein>
    <submittedName>
        <fullName evidence="1">Uncharacterized protein</fullName>
    </submittedName>
</protein>
<evidence type="ECO:0000313" key="2">
    <source>
        <dbReference type="Proteomes" id="UP001159363"/>
    </source>
</evidence>
<accession>A0ABQ9HMF4</accession>
<sequence length="113" mass="12704">MDYRKRFSGAKYRKLAKEKKRKEDEALSQTPKLYTLFCNNTTKTEANSSLSTTENGVNEHNSKEKLCECTPCLSSDSSLPDITSGNESLVDVVNVELKENKELKPDDDLIIGK</sequence>
<keyword evidence="2" id="KW-1185">Reference proteome</keyword>
<comment type="caution">
    <text evidence="1">The sequence shown here is derived from an EMBL/GenBank/DDBJ whole genome shotgun (WGS) entry which is preliminary data.</text>
</comment>
<gene>
    <name evidence="1" type="ORF">PR048_011473</name>
</gene>
<proteinExistence type="predicted"/>
<evidence type="ECO:0000313" key="1">
    <source>
        <dbReference type="EMBL" id="KAJ8885276.1"/>
    </source>
</evidence>
<dbReference type="Proteomes" id="UP001159363">
    <property type="component" value="Chromosome X"/>
</dbReference>
<dbReference type="EMBL" id="JARBHB010000004">
    <property type="protein sequence ID" value="KAJ8885276.1"/>
    <property type="molecule type" value="Genomic_DNA"/>
</dbReference>
<organism evidence="1 2">
    <name type="scientific">Dryococelus australis</name>
    <dbReference type="NCBI Taxonomy" id="614101"/>
    <lineage>
        <taxon>Eukaryota</taxon>
        <taxon>Metazoa</taxon>
        <taxon>Ecdysozoa</taxon>
        <taxon>Arthropoda</taxon>
        <taxon>Hexapoda</taxon>
        <taxon>Insecta</taxon>
        <taxon>Pterygota</taxon>
        <taxon>Neoptera</taxon>
        <taxon>Polyneoptera</taxon>
        <taxon>Phasmatodea</taxon>
        <taxon>Verophasmatodea</taxon>
        <taxon>Anareolatae</taxon>
        <taxon>Phasmatidae</taxon>
        <taxon>Eurycanthinae</taxon>
        <taxon>Dryococelus</taxon>
    </lineage>
</organism>
<name>A0ABQ9HMF4_9NEOP</name>